<evidence type="ECO:0000256" key="1">
    <source>
        <dbReference type="SAM" id="MobiDB-lite"/>
    </source>
</evidence>
<dbReference type="OMA" id="NHYFDAQ"/>
<keyword evidence="2" id="KW-0732">Signal</keyword>
<feature type="signal peptide" evidence="2">
    <location>
        <begin position="1"/>
        <end position="43"/>
    </location>
</feature>
<accession>K0R5E5</accession>
<reference evidence="4 5" key="1">
    <citation type="journal article" date="2012" name="Genome Biol.">
        <title>Genome and low-iron response of an oceanic diatom adapted to chronic iron limitation.</title>
        <authorList>
            <person name="Lommer M."/>
            <person name="Specht M."/>
            <person name="Roy A.S."/>
            <person name="Kraemer L."/>
            <person name="Andreson R."/>
            <person name="Gutowska M.A."/>
            <person name="Wolf J."/>
            <person name="Bergner S.V."/>
            <person name="Schilhabel M.B."/>
            <person name="Klostermeier U.C."/>
            <person name="Beiko R.G."/>
            <person name="Rosenstiel P."/>
            <person name="Hippler M."/>
            <person name="Laroche J."/>
        </authorList>
    </citation>
    <scope>NUCLEOTIDE SEQUENCE [LARGE SCALE GENOMIC DNA]</scope>
    <source>
        <strain evidence="4 5">CCMP1005</strain>
    </source>
</reference>
<dbReference type="Gene3D" id="2.60.40.10">
    <property type="entry name" value="Immunoglobulins"/>
    <property type="match status" value="1"/>
</dbReference>
<gene>
    <name evidence="4" type="ORF">THAOC_34239</name>
</gene>
<name>K0R5E5_THAOC</name>
<dbReference type="SUPFAM" id="SSF55486">
    <property type="entry name" value="Metalloproteases ('zincins'), catalytic domain"/>
    <property type="match status" value="1"/>
</dbReference>
<feature type="chain" id="PRO_5003839963" description="Fibronectin type-III domain-containing protein" evidence="2">
    <location>
        <begin position="44"/>
        <end position="1386"/>
    </location>
</feature>
<organism evidence="4 5">
    <name type="scientific">Thalassiosira oceanica</name>
    <name type="common">Marine diatom</name>
    <dbReference type="NCBI Taxonomy" id="159749"/>
    <lineage>
        <taxon>Eukaryota</taxon>
        <taxon>Sar</taxon>
        <taxon>Stramenopiles</taxon>
        <taxon>Ochrophyta</taxon>
        <taxon>Bacillariophyta</taxon>
        <taxon>Coscinodiscophyceae</taxon>
        <taxon>Thalassiosirophycidae</taxon>
        <taxon>Thalassiosirales</taxon>
        <taxon>Thalassiosiraceae</taxon>
        <taxon>Thalassiosira</taxon>
    </lineage>
</organism>
<dbReference type="PROSITE" id="PS50853">
    <property type="entry name" value="FN3"/>
    <property type="match status" value="1"/>
</dbReference>
<feature type="region of interest" description="Disordered" evidence="1">
    <location>
        <begin position="1245"/>
        <end position="1267"/>
    </location>
</feature>
<dbReference type="EMBL" id="AGNL01047375">
    <property type="protein sequence ID" value="EJK47069.1"/>
    <property type="molecule type" value="Genomic_DNA"/>
</dbReference>
<dbReference type="Proteomes" id="UP000266841">
    <property type="component" value="Unassembled WGS sequence"/>
</dbReference>
<evidence type="ECO:0000256" key="2">
    <source>
        <dbReference type="SAM" id="SignalP"/>
    </source>
</evidence>
<dbReference type="OrthoDB" id="10509983at2759"/>
<dbReference type="eggNOG" id="ENOG502SQE4">
    <property type="taxonomic scope" value="Eukaryota"/>
</dbReference>
<dbReference type="PANTHER" id="PTHR33683:SF46">
    <property type="entry name" value="SUSHI DOMAIN-CONTAINING PROTEIN"/>
    <property type="match status" value="1"/>
</dbReference>
<evidence type="ECO:0000313" key="4">
    <source>
        <dbReference type="EMBL" id="EJK47069.1"/>
    </source>
</evidence>
<feature type="domain" description="Fibronectin type-III" evidence="3">
    <location>
        <begin position="729"/>
        <end position="821"/>
    </location>
</feature>
<comment type="caution">
    <text evidence="4">The sequence shown here is derived from an EMBL/GenBank/DDBJ whole genome shotgun (WGS) entry which is preliminary data.</text>
</comment>
<dbReference type="Gene3D" id="3.10.170.10">
    <property type="match status" value="1"/>
</dbReference>
<sequence>MKVGRVCDDRRTREENDRRKDSRQCASCWLLLALSCFIRGVESQDNAPPGDILAPKQFGGTSGLQSDYQSLADLKSTTSAEADNIYLTSTTSLIEDKLHSLGVQRLADAQIDAASGEIASIVLKTPIIPKPIWPGERRLQEFENERIEMASGHLEMSSDQKSRVEDYKAQAKQAMRAWLSTHEHDLNIDSTEIYLNNIKVNHLTDPVTRSEDGINVAIHNSGDLIQMYFPRYYKGVPVLQSHATASIKNGNLVHFGLENWPPIRIDTRQRISPEKAWQVLEIYLGDSLQEMGYENMSDVDRWCKPELHVSVSIRDKKDKASINEVMGTTTRERRRRLGHNGSPAQSSEGYKHRLIYRLCPRFSSTQRYEAHVDAHTSDLVLLKNTIQLLSVQGGIMVGENSESVIDVARDERLSDNGELHPMPFMDVTIDTGERILKKVSNVGGQVGYFGNGTVTAKLEGPYVKTHDKCGTSLLATNALTGVLDWGSTPSDSISSCATPPQGGKGNTHSSRINFYELNMMMEMARSHLPDNAWLKSQVLSNTNLDSGSCNAYWDGESVNFYVGNDSCSNAGEIASVVAHEWGHGRGYFKQGRTCRIGNDQCLECTGVRELDYRKTDLQSRHTLTWALQNCNGSGILQNMYQYDSNTAHEIVTRLTYIAAGHVSTWHTWTPPFGGCNPSSGYVRYLIADDDDGDITNGTPHMRAIYQAFNENEIACSSPEVLDSGCTDKPLDAPIVISESGKHKISLVWSEVEGATSYEVFRSDGPKGCDGGKVKLTETSLAFYEDSRLQDGREYYYVVIPKSGGSCFGPASQCVTQTPEAIRGVTLTCSDETVILNLLHEESNGEVTCLVETTSNYRGTVAFGCSSEIGSVACNFDKTSTKFGKNHSSEHVTLSLLALEKIEGKGHVEVSWTFGSDRKRITYIPIWVVRYGDYQSAHYIRTSYLAPFCQAPGRVCSSESWLNGRGNSMGPELNAPNAIRGSCPDGSGGTYLVDESIEKIVVRSGGLEDEASDNLTEGQEATIEITVYAYGSGTSDTADIWHSTDPNNSGTWTWVESIVPPNGGLVTLKSTITIAHGAPVQAVRVNCKCSTCLYAKHIDGLTKKSSSRSLSRRPVDLLGRRLRRASDSIDQGGIPPTDAEQLSAFPYDTAVPTYSPTVPFPTFTPSSSDPTWGPTLLPSTEEPTFAPSIQPSSAPTFSLDTSVEIPVDEIVPGVAVYVSNLGAPTCFAVASTCDSGTLLEGRGITGPSDLPESNHPNSIDGCTDGNRGKYKKQGSVDRVRIGAVDGREFREGSTVFIEAYVYARKTLPYTVDFYHAPDATDPKWTLIDEKSAVTTNGFKKLTVVHEIKGGALQAIRVNLRDEDRMEGSTCTLGKRNDVDDLVFAVSE</sequence>
<dbReference type="InterPro" id="IPR013783">
    <property type="entry name" value="Ig-like_fold"/>
</dbReference>
<evidence type="ECO:0000313" key="5">
    <source>
        <dbReference type="Proteomes" id="UP000266841"/>
    </source>
</evidence>
<evidence type="ECO:0000259" key="3">
    <source>
        <dbReference type="PROSITE" id="PS50853"/>
    </source>
</evidence>
<protein>
    <recommendedName>
        <fullName evidence="3">Fibronectin type-III domain-containing protein</fullName>
    </recommendedName>
</protein>
<proteinExistence type="predicted"/>
<dbReference type="InterPro" id="IPR003961">
    <property type="entry name" value="FN3_dom"/>
</dbReference>
<dbReference type="PANTHER" id="PTHR33683">
    <property type="entry name" value="1, PUTATIVE-RELATED"/>
    <property type="match status" value="1"/>
</dbReference>
<keyword evidence="5" id="KW-1185">Reference proteome</keyword>